<evidence type="ECO:0000256" key="1">
    <source>
        <dbReference type="PIRSR" id="PIRSR006661-1"/>
    </source>
</evidence>
<dbReference type="EMBL" id="CP019384">
    <property type="protein sequence ID" value="QAT16299.1"/>
    <property type="molecule type" value="Genomic_DNA"/>
</dbReference>
<dbReference type="InterPro" id="IPR001962">
    <property type="entry name" value="Asn_synthase"/>
</dbReference>
<feature type="transmembrane region" description="Helical" evidence="2">
    <location>
        <begin position="21"/>
        <end position="43"/>
    </location>
</feature>
<feature type="domain" description="Asparagine synthetase" evidence="3">
    <location>
        <begin position="13"/>
        <end position="81"/>
    </location>
</feature>
<dbReference type="KEGG" id="vai:BU251_00350"/>
<keyword evidence="2" id="KW-0812">Transmembrane</keyword>
<keyword evidence="2" id="KW-1133">Transmembrane helix</keyword>
<dbReference type="Proteomes" id="UP000287243">
    <property type="component" value="Chromosome"/>
</dbReference>
<dbReference type="SUPFAM" id="SSF52402">
    <property type="entry name" value="Adenine nucleotide alpha hydrolases-like"/>
    <property type="match status" value="1"/>
</dbReference>
<dbReference type="RefSeq" id="WP_128698932.1">
    <property type="nucleotide sequence ID" value="NZ_CP019384.1"/>
</dbReference>
<sequence length="272" mass="30210">MAAILEKKLRKLRLRLKKLRSVVVAFSGGVDSTFLLAVAGNVLKGRVLAVTALSETYPASEARDARLAARRLGVRHCFIRTHELKNHAFRSNPPNRCYHCKKELFKKLNAVALCHRMRYVIDGSNADDLRDYRPGAVAKTAAKVVSPLCDAGLTKKEIRRASRKMGLVTWRKPAMACLASRIPYGSVITRQRLRRIQKAEETVRDICGIRGNLRVRDFGSLAKIEVDPAEMGLLKGAAGLKRTLKTAGYADIQIDPCGYRMGSLNERLKPSA</sequence>
<reference evidence="4 5" key="1">
    <citation type="submission" date="2017-01" db="EMBL/GenBank/DDBJ databases">
        <title>First insights into the biology of 'candidatus Vampirococcus archaeovorus'.</title>
        <authorList>
            <person name="Kizina J."/>
            <person name="Jordan S."/>
            <person name="Stueber K."/>
            <person name="Reinhardt R."/>
            <person name="Harder J."/>
        </authorList>
    </citation>
    <scope>NUCLEOTIDE SEQUENCE [LARGE SCALE GENOMIC DNA]</scope>
    <source>
        <strain evidence="4 5">LiM</strain>
    </source>
</reference>
<gene>
    <name evidence="4" type="ORF">BU251_00350</name>
</gene>
<dbReference type="GO" id="GO:0016783">
    <property type="term" value="F:sulfurtransferase activity"/>
    <property type="evidence" value="ECO:0007669"/>
    <property type="project" value="InterPro"/>
</dbReference>
<dbReference type="AlphaFoldDB" id="A0A410P288"/>
<evidence type="ECO:0000256" key="2">
    <source>
        <dbReference type="SAM" id="Phobius"/>
    </source>
</evidence>
<dbReference type="PIRSF" id="PIRSF006661">
    <property type="entry name" value="PP-lp_UCP006661"/>
    <property type="match status" value="1"/>
</dbReference>
<dbReference type="InterPro" id="IPR052188">
    <property type="entry name" value="Ni-pincer_cofactor_biosynth"/>
</dbReference>
<dbReference type="GO" id="GO:0004066">
    <property type="term" value="F:asparagine synthase (glutamine-hydrolyzing) activity"/>
    <property type="evidence" value="ECO:0007669"/>
    <property type="project" value="InterPro"/>
</dbReference>
<dbReference type="OrthoDB" id="9776919at2"/>
<feature type="active site" description="Nucleophile and sulfur donor" evidence="1">
    <location>
        <position position="177"/>
    </location>
</feature>
<dbReference type="NCBIfam" id="TIGR00268">
    <property type="entry name" value="ATP-dependent sacrificial sulfur transferase LarE"/>
    <property type="match status" value="1"/>
</dbReference>
<dbReference type="Gene3D" id="3.40.50.620">
    <property type="entry name" value="HUPs"/>
    <property type="match status" value="1"/>
</dbReference>
<dbReference type="PANTHER" id="PTHR43169">
    <property type="entry name" value="EXSB FAMILY PROTEIN"/>
    <property type="match status" value="1"/>
</dbReference>
<protein>
    <submittedName>
        <fullName evidence="4">TIGR00268 family protein</fullName>
    </submittedName>
</protein>
<accession>A0A410P288</accession>
<name>A0A410P288_VELA1</name>
<evidence type="ECO:0000313" key="5">
    <source>
        <dbReference type="Proteomes" id="UP000287243"/>
    </source>
</evidence>
<dbReference type="CDD" id="cd01990">
    <property type="entry name" value="LarE-like"/>
    <property type="match status" value="1"/>
</dbReference>
<evidence type="ECO:0000313" key="4">
    <source>
        <dbReference type="EMBL" id="QAT16299.1"/>
    </source>
</evidence>
<dbReference type="PANTHER" id="PTHR43169:SF2">
    <property type="entry name" value="NAD_GMP SYNTHASE DOMAIN-CONTAINING PROTEIN"/>
    <property type="match status" value="1"/>
</dbReference>
<dbReference type="InterPro" id="IPR014729">
    <property type="entry name" value="Rossmann-like_a/b/a_fold"/>
</dbReference>
<organism evidence="4 5">
    <name type="scientific">Velamenicoccus archaeovorus</name>
    <dbReference type="NCBI Taxonomy" id="1930593"/>
    <lineage>
        <taxon>Bacteria</taxon>
        <taxon>Pseudomonadati</taxon>
        <taxon>Candidatus Omnitrophota</taxon>
        <taxon>Candidatus Velamenicoccus</taxon>
    </lineage>
</organism>
<dbReference type="Pfam" id="PF00733">
    <property type="entry name" value="Asn_synthase"/>
    <property type="match status" value="1"/>
</dbReference>
<dbReference type="GO" id="GO:0006529">
    <property type="term" value="P:asparagine biosynthetic process"/>
    <property type="evidence" value="ECO:0007669"/>
    <property type="project" value="InterPro"/>
</dbReference>
<keyword evidence="5" id="KW-1185">Reference proteome</keyword>
<dbReference type="InterPro" id="IPR005232">
    <property type="entry name" value="LarE"/>
</dbReference>
<proteinExistence type="predicted"/>
<evidence type="ECO:0000259" key="3">
    <source>
        <dbReference type="Pfam" id="PF00733"/>
    </source>
</evidence>
<keyword evidence="2" id="KW-0472">Membrane</keyword>